<dbReference type="PROSITE" id="PS50262">
    <property type="entry name" value="G_PROTEIN_RECEP_F1_2"/>
    <property type="match status" value="1"/>
</dbReference>
<keyword evidence="10" id="KW-1185">Reference proteome</keyword>
<evidence type="ECO:0000259" key="8">
    <source>
        <dbReference type="PROSITE" id="PS50262"/>
    </source>
</evidence>
<protein>
    <submittedName>
        <fullName evidence="11">G_PROTEIN_RECEP_F1_2 domain-containing protein</fullName>
    </submittedName>
</protein>
<evidence type="ECO:0000256" key="1">
    <source>
        <dbReference type="ARBA" id="ARBA00004651"/>
    </source>
</evidence>
<dbReference type="Gene3D" id="1.20.1070.10">
    <property type="entry name" value="Rhodopsin 7-helix transmembrane proteins"/>
    <property type="match status" value="1"/>
</dbReference>
<proteinExistence type="predicted"/>
<dbReference type="Pfam" id="PF00001">
    <property type="entry name" value="7tm_1"/>
    <property type="match status" value="1"/>
</dbReference>
<feature type="transmembrane region" description="Helical" evidence="7">
    <location>
        <begin position="33"/>
        <end position="52"/>
    </location>
</feature>
<dbReference type="EMBL" id="UZAM01010563">
    <property type="protein sequence ID" value="VDP12868.1"/>
    <property type="molecule type" value="Genomic_DNA"/>
</dbReference>
<dbReference type="OrthoDB" id="5839031at2759"/>
<comment type="subcellular location">
    <subcellularLocation>
        <location evidence="1">Cell membrane</location>
        <topology evidence="1">Multi-pass membrane protein</topology>
    </subcellularLocation>
</comment>
<dbReference type="GO" id="GO:0042277">
    <property type="term" value="F:peptide binding"/>
    <property type="evidence" value="ECO:0007669"/>
    <property type="project" value="TreeGrafter"/>
</dbReference>
<reference evidence="9 10" key="2">
    <citation type="submission" date="2018-11" db="EMBL/GenBank/DDBJ databases">
        <authorList>
            <consortium name="Pathogen Informatics"/>
        </authorList>
    </citation>
    <scope>NUCLEOTIDE SEQUENCE [LARGE SCALE GENOMIC DNA]</scope>
</reference>
<dbReference type="GO" id="GO:0004930">
    <property type="term" value="F:G protein-coupled receptor activity"/>
    <property type="evidence" value="ECO:0007669"/>
    <property type="project" value="InterPro"/>
</dbReference>
<accession>A0A183IUS4</accession>
<keyword evidence="4 7" id="KW-1133">Transmembrane helix</keyword>
<evidence type="ECO:0000256" key="4">
    <source>
        <dbReference type="ARBA" id="ARBA00022989"/>
    </source>
</evidence>
<keyword evidence="2" id="KW-1003">Cell membrane</keyword>
<dbReference type="Proteomes" id="UP000270296">
    <property type="component" value="Unassembled WGS sequence"/>
</dbReference>
<keyword evidence="3 7" id="KW-0812">Transmembrane</keyword>
<dbReference type="AlphaFoldDB" id="A0A183IUS4"/>
<evidence type="ECO:0000256" key="6">
    <source>
        <dbReference type="ARBA" id="ARBA00023170"/>
    </source>
</evidence>
<evidence type="ECO:0000256" key="7">
    <source>
        <dbReference type="SAM" id="Phobius"/>
    </source>
</evidence>
<evidence type="ECO:0000313" key="9">
    <source>
        <dbReference type="EMBL" id="VDP12868.1"/>
    </source>
</evidence>
<keyword evidence="6" id="KW-0675">Receptor</keyword>
<dbReference type="PANTHER" id="PTHR24241:SF180">
    <property type="entry name" value="G-PROTEIN COUPLED RECEPTORS FAMILY 1 PROFILE DOMAIN-CONTAINING PROTEIN"/>
    <property type="match status" value="1"/>
</dbReference>
<dbReference type="InterPro" id="IPR017452">
    <property type="entry name" value="GPCR_Rhodpsn_7TM"/>
</dbReference>
<sequence>MLVIVVAVFTLCWLPYEIYLVLNEVAPQVNEYYYINVIFFCFHWLAMSNSCLNPIIYGIYNVSVDEGRVCLPAL</sequence>
<evidence type="ECO:0000313" key="10">
    <source>
        <dbReference type="Proteomes" id="UP000270296"/>
    </source>
</evidence>
<dbReference type="GO" id="GO:0005886">
    <property type="term" value="C:plasma membrane"/>
    <property type="evidence" value="ECO:0007669"/>
    <property type="project" value="UniProtKB-SubCell"/>
</dbReference>
<feature type="domain" description="G-protein coupled receptors family 1 profile" evidence="8">
    <location>
        <begin position="1"/>
        <end position="57"/>
    </location>
</feature>
<dbReference type="InterPro" id="IPR000276">
    <property type="entry name" value="GPCR_Rhodpsn"/>
</dbReference>
<evidence type="ECO:0000313" key="11">
    <source>
        <dbReference type="WBParaSite" id="SBAD_0000764601-mRNA-1"/>
    </source>
</evidence>
<gene>
    <name evidence="9" type="ORF">SBAD_LOCUS7371</name>
</gene>
<dbReference type="WBParaSite" id="SBAD_0000764601-mRNA-1">
    <property type="protein sequence ID" value="SBAD_0000764601-mRNA-1"/>
    <property type="gene ID" value="SBAD_0000764601"/>
</dbReference>
<evidence type="ECO:0000256" key="2">
    <source>
        <dbReference type="ARBA" id="ARBA00022475"/>
    </source>
</evidence>
<reference evidence="11" key="1">
    <citation type="submission" date="2016-06" db="UniProtKB">
        <authorList>
            <consortium name="WormBaseParasite"/>
        </authorList>
    </citation>
    <scope>IDENTIFICATION</scope>
</reference>
<dbReference type="GO" id="GO:0032870">
    <property type="term" value="P:cellular response to hormone stimulus"/>
    <property type="evidence" value="ECO:0007669"/>
    <property type="project" value="TreeGrafter"/>
</dbReference>
<name>A0A183IUS4_9BILA</name>
<keyword evidence="5 7" id="KW-0472">Membrane</keyword>
<dbReference type="PANTHER" id="PTHR24241">
    <property type="entry name" value="NEUROPEPTIDE RECEPTOR-RELATED G-PROTEIN COUPLED RECEPTOR"/>
    <property type="match status" value="1"/>
</dbReference>
<evidence type="ECO:0000256" key="3">
    <source>
        <dbReference type="ARBA" id="ARBA00022692"/>
    </source>
</evidence>
<dbReference type="GO" id="GO:0007218">
    <property type="term" value="P:neuropeptide signaling pathway"/>
    <property type="evidence" value="ECO:0007669"/>
    <property type="project" value="TreeGrafter"/>
</dbReference>
<evidence type="ECO:0000256" key="5">
    <source>
        <dbReference type="ARBA" id="ARBA00023136"/>
    </source>
</evidence>
<organism evidence="11">
    <name type="scientific">Soboliphyme baturini</name>
    <dbReference type="NCBI Taxonomy" id="241478"/>
    <lineage>
        <taxon>Eukaryota</taxon>
        <taxon>Metazoa</taxon>
        <taxon>Ecdysozoa</taxon>
        <taxon>Nematoda</taxon>
        <taxon>Enoplea</taxon>
        <taxon>Dorylaimia</taxon>
        <taxon>Dioctophymatida</taxon>
        <taxon>Dioctophymatoidea</taxon>
        <taxon>Soboliphymatidae</taxon>
        <taxon>Soboliphyme</taxon>
    </lineage>
</organism>
<dbReference type="SUPFAM" id="SSF81321">
    <property type="entry name" value="Family A G protein-coupled receptor-like"/>
    <property type="match status" value="1"/>
</dbReference>